<evidence type="ECO:0000313" key="3">
    <source>
        <dbReference type="EMBL" id="CAL6078266.1"/>
    </source>
</evidence>
<evidence type="ECO:0000313" key="2">
    <source>
        <dbReference type="EMBL" id="CAI9968994.1"/>
    </source>
</evidence>
<keyword evidence="1" id="KW-1133">Transmembrane helix</keyword>
<accession>A0AA86UV21</accession>
<feature type="transmembrane region" description="Helical" evidence="1">
    <location>
        <begin position="212"/>
        <end position="232"/>
    </location>
</feature>
<sequence>MSKQRKIESLKVGYTERARYVNSSQFSITYVPTADIVPKSPNYQSFFINQNEIPRLKVHEEIEPFSKAELLALKDTLIKKQQQNIVVKSPKKLRDFVAESAKMREMMQNCERRCMSPIPRGRGKIEGRKILKHFQDISDNEFTENYLQLIQSNECSMLNNNVEQQKLRHHIVNYVNTGHYFSLIITFPFLSKPMITKRPTTFLSYKISRTRYHRIFGLMEFVLQFFLLITAIC</sequence>
<dbReference type="EMBL" id="CAXDID020000333">
    <property type="protein sequence ID" value="CAL6078266.1"/>
    <property type="molecule type" value="Genomic_DNA"/>
</dbReference>
<evidence type="ECO:0000256" key="1">
    <source>
        <dbReference type="SAM" id="Phobius"/>
    </source>
</evidence>
<reference evidence="2" key="1">
    <citation type="submission" date="2023-06" db="EMBL/GenBank/DDBJ databases">
        <authorList>
            <person name="Kurt Z."/>
        </authorList>
    </citation>
    <scope>NUCLEOTIDE SEQUENCE</scope>
</reference>
<dbReference type="EMBL" id="CATOUU010001052">
    <property type="protein sequence ID" value="CAI9968994.1"/>
    <property type="molecule type" value="Genomic_DNA"/>
</dbReference>
<keyword evidence="4" id="KW-1185">Reference proteome</keyword>
<keyword evidence="1" id="KW-0812">Transmembrane</keyword>
<evidence type="ECO:0000313" key="4">
    <source>
        <dbReference type="Proteomes" id="UP001642409"/>
    </source>
</evidence>
<name>A0AA86UV21_9EUKA</name>
<gene>
    <name evidence="2" type="ORF">HINF_LOCUS56639</name>
    <name evidence="3" type="ORF">HINF_LOCUS58819</name>
</gene>
<dbReference type="Proteomes" id="UP001642409">
    <property type="component" value="Unassembled WGS sequence"/>
</dbReference>
<reference evidence="3 4" key="2">
    <citation type="submission" date="2024-07" db="EMBL/GenBank/DDBJ databases">
        <authorList>
            <person name="Akdeniz Z."/>
        </authorList>
    </citation>
    <scope>NUCLEOTIDE SEQUENCE [LARGE SCALE GENOMIC DNA]</scope>
</reference>
<dbReference type="AlphaFoldDB" id="A0AA86UV21"/>
<keyword evidence="1" id="KW-0472">Membrane</keyword>
<protein>
    <submittedName>
        <fullName evidence="3">Hypothetical_protein</fullName>
    </submittedName>
</protein>
<organism evidence="2">
    <name type="scientific">Hexamita inflata</name>
    <dbReference type="NCBI Taxonomy" id="28002"/>
    <lineage>
        <taxon>Eukaryota</taxon>
        <taxon>Metamonada</taxon>
        <taxon>Diplomonadida</taxon>
        <taxon>Hexamitidae</taxon>
        <taxon>Hexamitinae</taxon>
        <taxon>Hexamita</taxon>
    </lineage>
</organism>
<comment type="caution">
    <text evidence="2">The sequence shown here is derived from an EMBL/GenBank/DDBJ whole genome shotgun (WGS) entry which is preliminary data.</text>
</comment>
<proteinExistence type="predicted"/>